<comment type="caution">
    <text evidence="1">The sequence shown here is derived from an EMBL/GenBank/DDBJ whole genome shotgun (WGS) entry which is preliminary data.</text>
</comment>
<evidence type="ECO:0000313" key="1">
    <source>
        <dbReference type="EMBL" id="GBR75715.1"/>
    </source>
</evidence>
<sequence>MVKNISRPMLMLCSKENTLEKEYKLLQNVGLFKPDTPVKDIRILDEISGYGLLIIGYSKNFGIKNLRKIIDSARVNNIPILLYANGITLEHKIYDEVVNSYTYISICNTPIRLISDVFAVMSSFKSCK</sequence>
<keyword evidence="2" id="KW-1185">Reference proteome</keyword>
<evidence type="ECO:0000313" key="2">
    <source>
        <dbReference type="Proteomes" id="UP000275925"/>
    </source>
</evidence>
<dbReference type="Proteomes" id="UP000275925">
    <property type="component" value="Unassembled WGS sequence"/>
</dbReference>
<accession>A0A388TG21</accession>
<reference evidence="1 2" key="1">
    <citation type="journal article" date="2019" name="ISME J.">
        <title>Genome analyses of uncultured TG2/ZB3 bacteria in 'Margulisbacteria' specifically attached to ectosymbiotic spirochetes of protists in the termite gut.</title>
        <authorList>
            <person name="Utami Y.D."/>
            <person name="Kuwahara H."/>
            <person name="Igai K."/>
            <person name="Murakami T."/>
            <person name="Sugaya K."/>
            <person name="Morikawa T."/>
            <person name="Nagura Y."/>
            <person name="Yuki M."/>
            <person name="Deevong P."/>
            <person name="Inoue T."/>
            <person name="Kihara K."/>
            <person name="Lo N."/>
            <person name="Yamada A."/>
            <person name="Ohkuma M."/>
            <person name="Hongoh Y."/>
        </authorList>
    </citation>
    <scope>NUCLEOTIDE SEQUENCE [LARGE SCALE GENOMIC DNA]</scope>
    <source>
        <strain evidence="1">NkOx7-02</strain>
    </source>
</reference>
<dbReference type="AlphaFoldDB" id="A0A388TG21"/>
<name>A0A388TG21_9BACT</name>
<gene>
    <name evidence="1" type="ORF">NO2_0363</name>
</gene>
<dbReference type="EMBL" id="BGZO01000006">
    <property type="protein sequence ID" value="GBR75715.1"/>
    <property type="molecule type" value="Genomic_DNA"/>
</dbReference>
<proteinExistence type="predicted"/>
<protein>
    <submittedName>
        <fullName evidence="1">Uncharacterized protein</fullName>
    </submittedName>
</protein>
<organism evidence="1 2">
    <name type="scientific">Candidatus Termititenax persephonae</name>
    <dbReference type="NCBI Taxonomy" id="2218525"/>
    <lineage>
        <taxon>Bacteria</taxon>
        <taxon>Bacillati</taxon>
        <taxon>Candidatus Margulisiibacteriota</taxon>
        <taxon>Candidatus Termititenacia</taxon>
        <taxon>Candidatus Termititenacales</taxon>
        <taxon>Candidatus Termititenacaceae</taxon>
        <taxon>Candidatus Termititenax</taxon>
    </lineage>
</organism>